<dbReference type="EMBL" id="CP006585">
    <property type="protein sequence ID" value="AGW12888.1"/>
    <property type="molecule type" value="Genomic_DNA"/>
</dbReference>
<dbReference type="SUPFAM" id="SSF52402">
    <property type="entry name" value="Adenine nucleotide alpha hydrolases-like"/>
    <property type="match status" value="1"/>
</dbReference>
<dbReference type="Gene3D" id="3.40.50.620">
    <property type="entry name" value="HUPs"/>
    <property type="match status" value="1"/>
</dbReference>
<dbReference type="eggNOG" id="COG0589">
    <property type="taxonomic scope" value="Bacteria"/>
</dbReference>
<dbReference type="PANTHER" id="PTHR46268">
    <property type="entry name" value="STRESS RESPONSE PROTEIN NHAX"/>
    <property type="match status" value="1"/>
</dbReference>
<name>T2G9C3_MEGG1</name>
<dbReference type="PATRIC" id="fig|1121448.10.peg.1014"/>
<dbReference type="STRING" id="1121448.DGI_1011"/>
<dbReference type="PRINTS" id="PR01438">
    <property type="entry name" value="UNVRSLSTRESS"/>
</dbReference>
<dbReference type="Pfam" id="PF00582">
    <property type="entry name" value="Usp"/>
    <property type="match status" value="1"/>
</dbReference>
<dbReference type="AlphaFoldDB" id="T2G9C3"/>
<evidence type="ECO:0000256" key="5">
    <source>
        <dbReference type="PIRNR" id="PIRNR006276"/>
    </source>
</evidence>
<dbReference type="GO" id="GO:0005737">
    <property type="term" value="C:cytoplasm"/>
    <property type="evidence" value="ECO:0007669"/>
    <property type="project" value="UniProtKB-SubCell"/>
</dbReference>
<reference evidence="7 8" key="1">
    <citation type="journal article" date="2013" name="J. Bacteriol.">
        <title>Roles of HynAB and Ech, the only two hydrogenases found in the model sulfate reducer Desulfovibrio gigas.</title>
        <authorList>
            <person name="Morais-Silva F.O."/>
            <person name="Santos C.I."/>
            <person name="Rodrigues R."/>
            <person name="Pereira I.A."/>
            <person name="Rodrigues-Pousada C."/>
        </authorList>
    </citation>
    <scope>NUCLEOTIDE SEQUENCE [LARGE SCALE GENOMIC DNA]</scope>
    <source>
        <strain evidence="8">ATCC 19364 / DSM 1382 / NCIMB 9332 / VKM B-1759</strain>
    </source>
</reference>
<keyword evidence="4 5" id="KW-0963">Cytoplasm</keyword>
<accession>T2G9C3</accession>
<dbReference type="HOGENOM" id="CLU_049301_11_2_7"/>
<sequence>MQTIIAAVDMSPVTAKVVGWAMAQARAFNAQLELLYVTTPEPDFIGYAPGPQHERNAVACRMQDEQRALAALKAQVAAQGLKVSEHVFPGVPEDKILQEAHRLQADLIICGRHDHDFFYRLFVGSVGEELLKRSPCPILFVPADPLSETDTAA</sequence>
<dbReference type="InterPro" id="IPR014729">
    <property type="entry name" value="Rossmann-like_a/b/a_fold"/>
</dbReference>
<dbReference type="InterPro" id="IPR006015">
    <property type="entry name" value="Universal_stress_UspA"/>
</dbReference>
<evidence type="ECO:0000259" key="6">
    <source>
        <dbReference type="Pfam" id="PF00582"/>
    </source>
</evidence>
<reference evidence="8" key="2">
    <citation type="submission" date="2013-07" db="EMBL/GenBank/DDBJ databases">
        <authorList>
            <person name="Morais-Silva F.O."/>
            <person name="Rezende A.M."/>
            <person name="Pimentel C."/>
            <person name="Resende D.M."/>
            <person name="Santos C.I."/>
            <person name="Clemente C."/>
            <person name="de Oliveira L.M."/>
            <person name="da Silva S.M."/>
            <person name="Costa D.A."/>
            <person name="Varela-Raposo A."/>
            <person name="Horacio E.C.A."/>
            <person name="Matos M."/>
            <person name="Flores O."/>
            <person name="Ruiz J.C."/>
            <person name="Rodrigues-Pousada C."/>
        </authorList>
    </citation>
    <scope>NUCLEOTIDE SEQUENCE [LARGE SCALE GENOMIC DNA]</scope>
    <source>
        <strain evidence="8">ATCC 19364 / DSM 1382 / NCIMB 9332 / VKM B-1759</strain>
    </source>
</reference>
<evidence type="ECO:0000256" key="2">
    <source>
        <dbReference type="ARBA" id="ARBA00008791"/>
    </source>
</evidence>
<evidence type="ECO:0000256" key="4">
    <source>
        <dbReference type="ARBA" id="ARBA00022490"/>
    </source>
</evidence>
<evidence type="ECO:0000313" key="8">
    <source>
        <dbReference type="Proteomes" id="UP000016587"/>
    </source>
</evidence>
<dbReference type="PIRSF" id="PIRSF006276">
    <property type="entry name" value="UspA"/>
    <property type="match status" value="1"/>
</dbReference>
<dbReference type="InterPro" id="IPR006016">
    <property type="entry name" value="UspA"/>
</dbReference>
<evidence type="ECO:0000256" key="3">
    <source>
        <dbReference type="ARBA" id="ARBA00011738"/>
    </source>
</evidence>
<feature type="domain" description="UspA" evidence="6">
    <location>
        <begin position="2"/>
        <end position="142"/>
    </location>
</feature>
<protein>
    <recommendedName>
        <fullName evidence="5">Universal stress protein</fullName>
    </recommendedName>
</protein>
<comment type="similarity">
    <text evidence="2 5">Belongs to the universal stress protein A family.</text>
</comment>
<comment type="subunit">
    <text evidence="3">Homodimer.</text>
</comment>
<comment type="subcellular location">
    <subcellularLocation>
        <location evidence="1 5">Cytoplasm</location>
    </subcellularLocation>
</comment>
<evidence type="ECO:0000256" key="1">
    <source>
        <dbReference type="ARBA" id="ARBA00004496"/>
    </source>
</evidence>
<evidence type="ECO:0000313" key="7">
    <source>
        <dbReference type="EMBL" id="AGW12888.1"/>
    </source>
</evidence>
<dbReference type="CDD" id="cd00293">
    <property type="entry name" value="USP-like"/>
    <property type="match status" value="1"/>
</dbReference>
<dbReference type="KEGG" id="dgg:DGI_1011"/>
<dbReference type="PANTHER" id="PTHR46268:SF23">
    <property type="entry name" value="UNIVERSAL STRESS PROTEIN A-RELATED"/>
    <property type="match status" value="1"/>
</dbReference>
<keyword evidence="8" id="KW-1185">Reference proteome</keyword>
<proteinExistence type="inferred from homology"/>
<gene>
    <name evidence="7" type="ORF">DGI_1011</name>
</gene>
<organism evidence="7 8">
    <name type="scientific">Megalodesulfovibrio gigas (strain ATCC 19364 / DSM 1382 / NCIMB 9332 / VKM B-1759)</name>
    <name type="common">Desulfovibrio gigas</name>
    <dbReference type="NCBI Taxonomy" id="1121448"/>
    <lineage>
        <taxon>Bacteria</taxon>
        <taxon>Pseudomonadati</taxon>
        <taxon>Thermodesulfobacteriota</taxon>
        <taxon>Desulfovibrionia</taxon>
        <taxon>Desulfovibrionales</taxon>
        <taxon>Desulfovibrionaceae</taxon>
        <taxon>Megalodesulfovibrio</taxon>
    </lineage>
</organism>
<dbReference type="Proteomes" id="UP000016587">
    <property type="component" value="Chromosome"/>
</dbReference>